<gene>
    <name evidence="8" type="ORF">MICPUN_84415</name>
</gene>
<dbReference type="InterPro" id="IPR036397">
    <property type="entry name" value="RNaseH_sf"/>
</dbReference>
<feature type="domain" description="Exonuclease" evidence="7">
    <location>
        <begin position="1"/>
        <end position="152"/>
    </location>
</feature>
<reference evidence="8 9" key="1">
    <citation type="journal article" date="2009" name="Science">
        <title>Green evolution and dynamic adaptations revealed by genomes of the marine picoeukaryotes Micromonas.</title>
        <authorList>
            <person name="Worden A.Z."/>
            <person name="Lee J.H."/>
            <person name="Mock T."/>
            <person name="Rouze P."/>
            <person name="Simmons M.P."/>
            <person name="Aerts A.L."/>
            <person name="Allen A.E."/>
            <person name="Cuvelier M.L."/>
            <person name="Derelle E."/>
            <person name="Everett M.V."/>
            <person name="Foulon E."/>
            <person name="Grimwood J."/>
            <person name="Gundlach H."/>
            <person name="Henrissat B."/>
            <person name="Napoli C."/>
            <person name="McDonald S.M."/>
            <person name="Parker M.S."/>
            <person name="Rombauts S."/>
            <person name="Salamov A."/>
            <person name="Von Dassow P."/>
            <person name="Badger J.H."/>
            <person name="Coutinho P.M."/>
            <person name="Demir E."/>
            <person name="Dubchak I."/>
            <person name="Gentemann C."/>
            <person name="Eikrem W."/>
            <person name="Gready J.E."/>
            <person name="John U."/>
            <person name="Lanier W."/>
            <person name="Lindquist E.A."/>
            <person name="Lucas S."/>
            <person name="Mayer K.F."/>
            <person name="Moreau H."/>
            <person name="Not F."/>
            <person name="Otillar R."/>
            <person name="Panaud O."/>
            <person name="Pangilinan J."/>
            <person name="Paulsen I."/>
            <person name="Piegu B."/>
            <person name="Poliakov A."/>
            <person name="Robbens S."/>
            <person name="Schmutz J."/>
            <person name="Toulza E."/>
            <person name="Wyss T."/>
            <person name="Zelensky A."/>
            <person name="Zhou K."/>
            <person name="Armbrust E.V."/>
            <person name="Bhattacharya D."/>
            <person name="Goodenough U.W."/>
            <person name="Van de Peer Y."/>
            <person name="Grigoriev I.V."/>
        </authorList>
    </citation>
    <scope>NUCLEOTIDE SEQUENCE [LARGE SCALE GENOMIC DNA]</scope>
    <source>
        <strain evidence="9">RCC299 / NOUM17</strain>
    </source>
</reference>
<accession>C1FFF1</accession>
<evidence type="ECO:0000256" key="3">
    <source>
        <dbReference type="ARBA" id="ARBA00022722"/>
    </source>
</evidence>
<evidence type="ECO:0000256" key="1">
    <source>
        <dbReference type="ARBA" id="ARBA00004123"/>
    </source>
</evidence>
<keyword evidence="5" id="KW-0269">Exonuclease</keyword>
<dbReference type="SUPFAM" id="SSF53098">
    <property type="entry name" value="Ribonuclease H-like"/>
    <property type="match status" value="1"/>
</dbReference>
<sequence length="153" mass="17073">MCYVGVGANERLELTRCSVVGPDGSVIYDKLVKPAEPITNYNTAHSGITEEQMRGVTTTLEDVQRELLELIACETIVVGHSLENDLKRLRLIHARCVDTVALYPHQRGPPYRTKLAHLTERYLARKIQEGSHDSVADARATLELAMLKFVFGP</sequence>
<dbReference type="KEGG" id="mis:MICPUN_84415"/>
<dbReference type="SMART" id="SM00479">
    <property type="entry name" value="EXOIII"/>
    <property type="match status" value="1"/>
</dbReference>
<comment type="subcellular location">
    <subcellularLocation>
        <location evidence="1">Nucleus</location>
    </subcellularLocation>
</comment>
<dbReference type="InterPro" id="IPR047021">
    <property type="entry name" value="REXO1/3/4-like"/>
</dbReference>
<dbReference type="GO" id="GO:0003676">
    <property type="term" value="F:nucleic acid binding"/>
    <property type="evidence" value="ECO:0007669"/>
    <property type="project" value="InterPro"/>
</dbReference>
<dbReference type="Proteomes" id="UP000002009">
    <property type="component" value="Chromosome 8"/>
</dbReference>
<keyword evidence="4" id="KW-0378">Hydrolase</keyword>
<dbReference type="InParanoid" id="C1FFF1"/>
<dbReference type="AlphaFoldDB" id="C1FFF1"/>
<dbReference type="InterPro" id="IPR013520">
    <property type="entry name" value="Ribonucl_H"/>
</dbReference>
<keyword evidence="9" id="KW-1185">Reference proteome</keyword>
<organism evidence="8 9">
    <name type="scientific">Micromonas commoda (strain RCC299 / NOUM17 / CCMP2709)</name>
    <name type="common">Picoplanktonic green alga</name>
    <dbReference type="NCBI Taxonomy" id="296587"/>
    <lineage>
        <taxon>Eukaryota</taxon>
        <taxon>Viridiplantae</taxon>
        <taxon>Chlorophyta</taxon>
        <taxon>Mamiellophyceae</taxon>
        <taxon>Mamiellales</taxon>
        <taxon>Mamiellaceae</taxon>
        <taxon>Micromonas</taxon>
    </lineage>
</organism>
<dbReference type="GeneID" id="8245734"/>
<comment type="similarity">
    <text evidence="2">Belongs to the REXO1/REXO3 family.</text>
</comment>
<dbReference type="Gene3D" id="3.30.420.10">
    <property type="entry name" value="Ribonuclease H-like superfamily/Ribonuclease H"/>
    <property type="match status" value="1"/>
</dbReference>
<dbReference type="GO" id="GO:0004527">
    <property type="term" value="F:exonuclease activity"/>
    <property type="evidence" value="ECO:0007669"/>
    <property type="project" value="UniProtKB-KW"/>
</dbReference>
<dbReference type="PANTHER" id="PTHR12801">
    <property type="entry name" value="RNA EXONUCLEASE REXO1 / RECO3 FAMILY MEMBER-RELATED"/>
    <property type="match status" value="1"/>
</dbReference>
<dbReference type="OrthoDB" id="206335at2759"/>
<keyword evidence="3" id="KW-0540">Nuclease</keyword>
<name>C1FFF1_MICCC</name>
<dbReference type="GO" id="GO:0005634">
    <property type="term" value="C:nucleus"/>
    <property type="evidence" value="ECO:0007669"/>
    <property type="project" value="UniProtKB-SubCell"/>
</dbReference>
<evidence type="ECO:0000256" key="4">
    <source>
        <dbReference type="ARBA" id="ARBA00022801"/>
    </source>
</evidence>
<dbReference type="GO" id="GO:0010629">
    <property type="term" value="P:negative regulation of gene expression"/>
    <property type="evidence" value="ECO:0007669"/>
    <property type="project" value="UniProtKB-ARBA"/>
</dbReference>
<evidence type="ECO:0000256" key="2">
    <source>
        <dbReference type="ARBA" id="ARBA00006357"/>
    </source>
</evidence>
<evidence type="ECO:0000313" key="8">
    <source>
        <dbReference type="EMBL" id="ACO69074.1"/>
    </source>
</evidence>
<dbReference type="STRING" id="296587.C1FFF1"/>
<evidence type="ECO:0000256" key="6">
    <source>
        <dbReference type="ARBA" id="ARBA00023242"/>
    </source>
</evidence>
<proteinExistence type="inferred from homology"/>
<dbReference type="Pfam" id="PF00929">
    <property type="entry name" value="RNase_T"/>
    <property type="match status" value="1"/>
</dbReference>
<dbReference type="RefSeq" id="XP_002507816.1">
    <property type="nucleotide sequence ID" value="XM_002507770.1"/>
</dbReference>
<feature type="non-terminal residue" evidence="8">
    <location>
        <position position="153"/>
    </location>
</feature>
<evidence type="ECO:0000256" key="5">
    <source>
        <dbReference type="ARBA" id="ARBA00022839"/>
    </source>
</evidence>
<protein>
    <recommendedName>
        <fullName evidence="7">Exonuclease domain-containing protein</fullName>
    </recommendedName>
</protein>
<keyword evidence="6" id="KW-0539">Nucleus</keyword>
<dbReference type="FunFam" id="3.30.420.10:FF:000031">
    <property type="entry name" value="RNA exonuclease 1"/>
    <property type="match status" value="1"/>
</dbReference>
<dbReference type="InterPro" id="IPR034922">
    <property type="entry name" value="REX1-like_exo"/>
</dbReference>
<dbReference type="PANTHER" id="PTHR12801:SF157">
    <property type="entry name" value="SMALL RNA DEGRADING NUCLEASE 5"/>
    <property type="match status" value="1"/>
</dbReference>
<evidence type="ECO:0000259" key="7">
    <source>
        <dbReference type="SMART" id="SM00479"/>
    </source>
</evidence>
<dbReference type="EMBL" id="CP001575">
    <property type="protein sequence ID" value="ACO69074.1"/>
    <property type="molecule type" value="Genomic_DNA"/>
</dbReference>
<evidence type="ECO:0000313" key="9">
    <source>
        <dbReference type="Proteomes" id="UP000002009"/>
    </source>
</evidence>
<dbReference type="eggNOG" id="KOG2248">
    <property type="taxonomic scope" value="Eukaryota"/>
</dbReference>
<dbReference type="CDD" id="cd06145">
    <property type="entry name" value="REX1_like"/>
    <property type="match status" value="1"/>
</dbReference>
<dbReference type="InterPro" id="IPR012337">
    <property type="entry name" value="RNaseH-like_sf"/>
</dbReference>
<dbReference type="OMA" id="SECARCT"/>